<dbReference type="InterPro" id="IPR013551">
    <property type="entry name" value="YicC-like_C"/>
</dbReference>
<feature type="domain" description="Endoribonuclease YicC-like C-terminal" evidence="7">
    <location>
        <begin position="167"/>
        <end position="285"/>
    </location>
</feature>
<evidence type="ECO:0000256" key="4">
    <source>
        <dbReference type="ARBA" id="ARBA00022801"/>
    </source>
</evidence>
<name>A0A381NGU6_9ZZZZ</name>
<keyword evidence="2" id="KW-0540">Nuclease</keyword>
<comment type="similarity">
    <text evidence="5">Belongs to the YicC/YloC family.</text>
</comment>
<protein>
    <recommendedName>
        <fullName evidence="9">YicC family protein</fullName>
    </recommendedName>
</protein>
<dbReference type="GO" id="GO:0016787">
    <property type="term" value="F:hydrolase activity"/>
    <property type="evidence" value="ECO:0007669"/>
    <property type="project" value="UniProtKB-KW"/>
</dbReference>
<comment type="cofactor">
    <cofactor evidence="1">
        <name>a divalent metal cation</name>
        <dbReference type="ChEBI" id="CHEBI:60240"/>
    </cofactor>
</comment>
<feature type="domain" description="Endoribonuclease YicC-like N-terminal" evidence="6">
    <location>
        <begin position="2"/>
        <end position="150"/>
    </location>
</feature>
<dbReference type="PANTHER" id="PTHR30636">
    <property type="entry name" value="UPF0701 PROTEIN YICC"/>
    <property type="match status" value="1"/>
</dbReference>
<reference evidence="8" key="1">
    <citation type="submission" date="2018-05" db="EMBL/GenBank/DDBJ databases">
        <authorList>
            <person name="Lanie J.A."/>
            <person name="Ng W.-L."/>
            <person name="Kazmierczak K.M."/>
            <person name="Andrzejewski T.M."/>
            <person name="Davidsen T.M."/>
            <person name="Wayne K.J."/>
            <person name="Tettelin H."/>
            <person name="Glass J.I."/>
            <person name="Rusch D."/>
            <person name="Podicherti R."/>
            <person name="Tsui H.-C.T."/>
            <person name="Winkler M.E."/>
        </authorList>
    </citation>
    <scope>NUCLEOTIDE SEQUENCE</scope>
</reference>
<dbReference type="InterPro" id="IPR005229">
    <property type="entry name" value="YicC/YloC-like"/>
</dbReference>
<gene>
    <name evidence="8" type="ORF">METZ01_LOCUS6621</name>
</gene>
<evidence type="ECO:0000256" key="1">
    <source>
        <dbReference type="ARBA" id="ARBA00001968"/>
    </source>
</evidence>
<dbReference type="GO" id="GO:0004521">
    <property type="term" value="F:RNA endonuclease activity"/>
    <property type="evidence" value="ECO:0007669"/>
    <property type="project" value="InterPro"/>
</dbReference>
<dbReference type="Pfam" id="PF08340">
    <property type="entry name" value="YicC-like_C"/>
    <property type="match status" value="1"/>
</dbReference>
<sequence>MIKSMTGFGRGTAISNEGKINVEIKSLNSRYLDIKFLGINIHPQTEERIKRYILDYLNRGNIKVHIDIDKIKDGQILTFNKDRFDTIQNILKDIHIKYGQKLNLSDIISTHDILSFIDADIDDDEKLKKAVDSALKQLNGMRAIEGKQIYKDLMSRIRIIKKDLSIIKNSSDKMPKRKKKDLSDKIKSIIDKDAIDQNRLMQEVAYLIERSDITEEIVRVKIHLDNLIRYLKYDEPVGKRLNFLIQEINREINTIGSKCPMHDVTIKIVEIKNEIEKIREQVQNIL</sequence>
<keyword evidence="4" id="KW-0378">Hydrolase</keyword>
<evidence type="ECO:0000256" key="2">
    <source>
        <dbReference type="ARBA" id="ARBA00022722"/>
    </source>
</evidence>
<proteinExistence type="inferred from homology"/>
<dbReference type="Pfam" id="PF03755">
    <property type="entry name" value="YicC-like_N"/>
    <property type="match status" value="1"/>
</dbReference>
<evidence type="ECO:0000313" key="8">
    <source>
        <dbReference type="EMBL" id="SUZ53767.1"/>
    </source>
</evidence>
<dbReference type="InterPro" id="IPR013527">
    <property type="entry name" value="YicC-like_N"/>
</dbReference>
<evidence type="ECO:0000259" key="6">
    <source>
        <dbReference type="Pfam" id="PF03755"/>
    </source>
</evidence>
<evidence type="ECO:0008006" key="9">
    <source>
        <dbReference type="Google" id="ProtNLM"/>
    </source>
</evidence>
<dbReference type="NCBIfam" id="TIGR00255">
    <property type="entry name" value="YicC/YloC family endoribonuclease"/>
    <property type="match status" value="1"/>
</dbReference>
<evidence type="ECO:0000256" key="3">
    <source>
        <dbReference type="ARBA" id="ARBA00022759"/>
    </source>
</evidence>
<accession>A0A381NGU6</accession>
<dbReference type="AlphaFoldDB" id="A0A381NGU6"/>
<evidence type="ECO:0000256" key="5">
    <source>
        <dbReference type="ARBA" id="ARBA00035648"/>
    </source>
</evidence>
<dbReference type="PANTHER" id="PTHR30636:SF3">
    <property type="entry name" value="UPF0701 PROTEIN YICC"/>
    <property type="match status" value="1"/>
</dbReference>
<organism evidence="8">
    <name type="scientific">marine metagenome</name>
    <dbReference type="NCBI Taxonomy" id="408172"/>
    <lineage>
        <taxon>unclassified sequences</taxon>
        <taxon>metagenomes</taxon>
        <taxon>ecological metagenomes</taxon>
    </lineage>
</organism>
<keyword evidence="3" id="KW-0255">Endonuclease</keyword>
<dbReference type="EMBL" id="UINC01000347">
    <property type="protein sequence ID" value="SUZ53767.1"/>
    <property type="molecule type" value="Genomic_DNA"/>
</dbReference>
<evidence type="ECO:0000259" key="7">
    <source>
        <dbReference type="Pfam" id="PF08340"/>
    </source>
</evidence>